<evidence type="ECO:0000313" key="3">
    <source>
        <dbReference type="EMBL" id="TDW16085.1"/>
    </source>
</evidence>
<dbReference type="SUPFAM" id="SSF47413">
    <property type="entry name" value="lambda repressor-like DNA-binding domains"/>
    <property type="match status" value="1"/>
</dbReference>
<reference evidence="3 4" key="1">
    <citation type="submission" date="2019-03" db="EMBL/GenBank/DDBJ databases">
        <title>Genomic Encyclopedia of Type Strains, Phase IV (KMG-IV): sequencing the most valuable type-strain genomes for metagenomic binning, comparative biology and taxonomic classification.</title>
        <authorList>
            <person name="Goeker M."/>
        </authorList>
    </citation>
    <scope>NUCLEOTIDE SEQUENCE [LARGE SCALE GENOMIC DNA]</scope>
    <source>
        <strain evidence="3 4">DSM 28867</strain>
    </source>
</reference>
<dbReference type="SMART" id="SM00530">
    <property type="entry name" value="HTH_XRE"/>
    <property type="match status" value="1"/>
</dbReference>
<keyword evidence="4" id="KW-1185">Reference proteome</keyword>
<keyword evidence="1 3" id="KW-0238">DNA-binding</keyword>
<organism evidence="3 4">
    <name type="scientific">Breznakia blatticola</name>
    <dbReference type="NCBI Taxonomy" id="1754012"/>
    <lineage>
        <taxon>Bacteria</taxon>
        <taxon>Bacillati</taxon>
        <taxon>Bacillota</taxon>
        <taxon>Erysipelotrichia</taxon>
        <taxon>Erysipelotrichales</taxon>
        <taxon>Erysipelotrichaceae</taxon>
        <taxon>Breznakia</taxon>
    </lineage>
</organism>
<dbReference type="InterPro" id="IPR001387">
    <property type="entry name" value="Cro/C1-type_HTH"/>
</dbReference>
<dbReference type="Proteomes" id="UP000294743">
    <property type="component" value="Unassembled WGS sequence"/>
</dbReference>
<proteinExistence type="predicted"/>
<accession>A0A4R7ZG10</accession>
<dbReference type="EMBL" id="SODD01000029">
    <property type="protein sequence ID" value="TDW16085.1"/>
    <property type="molecule type" value="Genomic_DNA"/>
</dbReference>
<evidence type="ECO:0000256" key="1">
    <source>
        <dbReference type="ARBA" id="ARBA00023125"/>
    </source>
</evidence>
<dbReference type="Gene3D" id="1.10.260.40">
    <property type="entry name" value="lambda repressor-like DNA-binding domains"/>
    <property type="match status" value="1"/>
</dbReference>
<sequence length="344" mass="40671">MNIGTVKRTYRKEKSLTQEEMAKRLGVSTPAVNKWENGHSLPDITLLAPIARLLEIDIDTLLDYKEDLSDIEIRDLLRTLETMMEDDELNDIFDWIQKQFQRYPRSEKFILFVCIVFYSYLLQHEDVESYTAFILEHLEGLLQSTNLEIVQQAANMLYQHAYQTENYEKAKQYVSYFESNPLERKRKEAQLCAKTGEIDEAYRKLEELVFQSYQSTNAYVQGLYILAMEAKDYDLAQVYVNKQVELAKVFEMGTYYELSCQLELAIVKKDEQKCIEIMKGMLDSVTHMDQFTKRKLYKHMNFKEIDAKHLMKVKDMLIENFRDIDSFEFLQGNEAYHDLLSDIK</sequence>
<dbReference type="PANTHER" id="PTHR46558:SF11">
    <property type="entry name" value="HTH-TYPE TRANSCRIPTIONAL REGULATOR XRE"/>
    <property type="match status" value="1"/>
</dbReference>
<dbReference type="AlphaFoldDB" id="A0A4R7ZG10"/>
<dbReference type="InterPro" id="IPR010982">
    <property type="entry name" value="Lambda_DNA-bd_dom_sf"/>
</dbReference>
<name>A0A4R7ZG10_9FIRM</name>
<dbReference type="PANTHER" id="PTHR46558">
    <property type="entry name" value="TRACRIPTIONAL REGULATORY PROTEIN-RELATED-RELATED"/>
    <property type="match status" value="1"/>
</dbReference>
<dbReference type="GO" id="GO:0003677">
    <property type="term" value="F:DNA binding"/>
    <property type="evidence" value="ECO:0007669"/>
    <property type="project" value="UniProtKB-KW"/>
</dbReference>
<evidence type="ECO:0000313" key="4">
    <source>
        <dbReference type="Proteomes" id="UP000294743"/>
    </source>
</evidence>
<gene>
    <name evidence="3" type="ORF">EDD63_12929</name>
</gene>
<protein>
    <submittedName>
        <fullName evidence="3">DNA-binding XRE family transcriptional regulator</fullName>
    </submittedName>
</protein>
<comment type="caution">
    <text evidence="3">The sequence shown here is derived from an EMBL/GenBank/DDBJ whole genome shotgun (WGS) entry which is preliminary data.</text>
</comment>
<dbReference type="CDD" id="cd00093">
    <property type="entry name" value="HTH_XRE"/>
    <property type="match status" value="1"/>
</dbReference>
<feature type="domain" description="HTH cro/C1-type" evidence="2">
    <location>
        <begin position="8"/>
        <end position="61"/>
    </location>
</feature>
<evidence type="ECO:0000259" key="2">
    <source>
        <dbReference type="PROSITE" id="PS50943"/>
    </source>
</evidence>
<dbReference type="RefSeq" id="WP_166667588.1">
    <property type="nucleotide sequence ID" value="NZ_SODD01000029.1"/>
</dbReference>
<dbReference type="PROSITE" id="PS50943">
    <property type="entry name" value="HTH_CROC1"/>
    <property type="match status" value="1"/>
</dbReference>
<dbReference type="Pfam" id="PF01381">
    <property type="entry name" value="HTH_3"/>
    <property type="match status" value="1"/>
</dbReference>